<protein>
    <submittedName>
        <fullName evidence="2">Uncharacterized protein</fullName>
    </submittedName>
</protein>
<gene>
    <name evidence="2" type="ORF">ILYODFUR_010175</name>
</gene>
<dbReference type="EMBL" id="JAHRIQ010081829">
    <property type="protein sequence ID" value="MEQ2247523.1"/>
    <property type="molecule type" value="Genomic_DNA"/>
</dbReference>
<organism evidence="2 3">
    <name type="scientific">Ilyodon furcidens</name>
    <name type="common">goldbreast splitfin</name>
    <dbReference type="NCBI Taxonomy" id="33524"/>
    <lineage>
        <taxon>Eukaryota</taxon>
        <taxon>Metazoa</taxon>
        <taxon>Chordata</taxon>
        <taxon>Craniata</taxon>
        <taxon>Vertebrata</taxon>
        <taxon>Euteleostomi</taxon>
        <taxon>Actinopterygii</taxon>
        <taxon>Neopterygii</taxon>
        <taxon>Teleostei</taxon>
        <taxon>Neoteleostei</taxon>
        <taxon>Acanthomorphata</taxon>
        <taxon>Ovalentaria</taxon>
        <taxon>Atherinomorphae</taxon>
        <taxon>Cyprinodontiformes</taxon>
        <taxon>Goodeidae</taxon>
        <taxon>Ilyodon</taxon>
    </lineage>
</organism>
<name>A0ABV0UU86_9TELE</name>
<dbReference type="Proteomes" id="UP001482620">
    <property type="component" value="Unassembled WGS sequence"/>
</dbReference>
<reference evidence="2 3" key="1">
    <citation type="submission" date="2021-06" db="EMBL/GenBank/DDBJ databases">
        <authorList>
            <person name="Palmer J.M."/>
        </authorList>
    </citation>
    <scope>NUCLEOTIDE SEQUENCE [LARGE SCALE GENOMIC DNA]</scope>
    <source>
        <strain evidence="3">if_2019</strain>
        <tissue evidence="2">Muscle</tissue>
    </source>
</reference>
<keyword evidence="3" id="KW-1185">Reference proteome</keyword>
<evidence type="ECO:0000256" key="1">
    <source>
        <dbReference type="SAM" id="MobiDB-lite"/>
    </source>
</evidence>
<feature type="region of interest" description="Disordered" evidence="1">
    <location>
        <begin position="1"/>
        <end position="43"/>
    </location>
</feature>
<sequence>MRGLLGEEGRQPGKKIGLDRGTRSGTQSLAQRPQQMAAEQQGCRETLRLHSGWLSGKKKVRTDRGKKDIKPASCLPSLTEVVQLLPH</sequence>
<evidence type="ECO:0000313" key="3">
    <source>
        <dbReference type="Proteomes" id="UP001482620"/>
    </source>
</evidence>
<comment type="caution">
    <text evidence="2">The sequence shown here is derived from an EMBL/GenBank/DDBJ whole genome shotgun (WGS) entry which is preliminary data.</text>
</comment>
<evidence type="ECO:0000313" key="2">
    <source>
        <dbReference type="EMBL" id="MEQ2247523.1"/>
    </source>
</evidence>
<feature type="compositionally biased region" description="Polar residues" evidence="1">
    <location>
        <begin position="23"/>
        <end position="38"/>
    </location>
</feature>
<proteinExistence type="predicted"/>
<accession>A0ABV0UU86</accession>
<feature type="compositionally biased region" description="Basic and acidic residues" evidence="1">
    <location>
        <begin position="1"/>
        <end position="22"/>
    </location>
</feature>